<dbReference type="GO" id="GO:0016491">
    <property type="term" value="F:oxidoreductase activity"/>
    <property type="evidence" value="ECO:0007669"/>
    <property type="project" value="UniProtKB-KW"/>
</dbReference>
<dbReference type="InterPro" id="IPR015815">
    <property type="entry name" value="HIBADH-related"/>
</dbReference>
<evidence type="ECO:0000256" key="4">
    <source>
        <dbReference type="PIRSR" id="PIRSR000103-1"/>
    </source>
</evidence>
<dbReference type="Proteomes" id="UP000008363">
    <property type="component" value="Unassembled WGS sequence"/>
</dbReference>
<comment type="similarity">
    <text evidence="1">Belongs to the HIBADH-related family.</text>
</comment>
<evidence type="ECO:0000256" key="2">
    <source>
        <dbReference type="ARBA" id="ARBA00023002"/>
    </source>
</evidence>
<dbReference type="InterPro" id="IPR013328">
    <property type="entry name" value="6PGD_dom2"/>
</dbReference>
<sequence>MSEVAVIGVGRMGMPMVSRLVAAGHAVSALGRTPEVRKALSASGARACAKLADVTTTGTEIVVVAVLTDEQVREVCLAGPLMEQLPSGATIVIHTTGSPRTALEIAEEAARRDLAVVDAAVSGGPHDIAAGHLTVFAGGDESVVDSLRPILGAYAEPILYVGATGSGQVVKLVNNAMFAAQIGLARAGVELAARLGVDERLLLSALPNGSSNSRALESISRYGSVDGFTERVREFVGKDVDVVRKVTAELGTDLGLLDDLISQIGI</sequence>
<evidence type="ECO:0000256" key="3">
    <source>
        <dbReference type="ARBA" id="ARBA00023027"/>
    </source>
</evidence>
<dbReference type="PANTHER" id="PTHR43060">
    <property type="entry name" value="3-HYDROXYISOBUTYRATE DEHYDROGENASE-LIKE 1, MITOCHONDRIAL-RELATED"/>
    <property type="match status" value="1"/>
</dbReference>
<dbReference type="SUPFAM" id="SSF48179">
    <property type="entry name" value="6-phosphogluconate dehydrogenase C-terminal domain-like"/>
    <property type="match status" value="1"/>
</dbReference>
<feature type="active site" evidence="4">
    <location>
        <position position="171"/>
    </location>
</feature>
<dbReference type="AlphaFoldDB" id="K6WSX3"/>
<dbReference type="PIRSF" id="PIRSF000103">
    <property type="entry name" value="HIBADH"/>
    <property type="match status" value="1"/>
</dbReference>
<evidence type="ECO:0000259" key="6">
    <source>
        <dbReference type="Pfam" id="PF14833"/>
    </source>
</evidence>
<dbReference type="Pfam" id="PF14833">
    <property type="entry name" value="NAD_binding_11"/>
    <property type="match status" value="1"/>
</dbReference>
<dbReference type="PANTHER" id="PTHR43060:SF15">
    <property type="entry name" value="3-HYDROXYISOBUTYRATE DEHYDROGENASE-LIKE 1, MITOCHONDRIAL-RELATED"/>
    <property type="match status" value="1"/>
</dbReference>
<feature type="domain" description="3-hydroxyisobutyrate dehydrogenase-like NAD-binding" evidence="6">
    <location>
        <begin position="165"/>
        <end position="254"/>
    </location>
</feature>
<evidence type="ECO:0000313" key="7">
    <source>
        <dbReference type="EMBL" id="GAB89659.1"/>
    </source>
</evidence>
<dbReference type="GO" id="GO:0051287">
    <property type="term" value="F:NAD binding"/>
    <property type="evidence" value="ECO:0007669"/>
    <property type="project" value="InterPro"/>
</dbReference>
<keyword evidence="8" id="KW-1185">Reference proteome</keyword>
<evidence type="ECO:0000256" key="1">
    <source>
        <dbReference type="ARBA" id="ARBA00009080"/>
    </source>
</evidence>
<dbReference type="InterPro" id="IPR008927">
    <property type="entry name" value="6-PGluconate_DH-like_C_sf"/>
</dbReference>
<gene>
    <name evidence="7" type="ORF">GORHZ_069_00380</name>
</gene>
<comment type="caution">
    <text evidence="7">The sequence shown here is derived from an EMBL/GenBank/DDBJ whole genome shotgun (WGS) entry which is preliminary data.</text>
</comment>
<accession>K6WSX3</accession>
<proteinExistence type="inferred from homology"/>
<evidence type="ECO:0000313" key="8">
    <source>
        <dbReference type="Proteomes" id="UP000008363"/>
    </source>
</evidence>
<dbReference type="OrthoDB" id="3185659at2"/>
<dbReference type="GO" id="GO:0050661">
    <property type="term" value="F:NADP binding"/>
    <property type="evidence" value="ECO:0007669"/>
    <property type="project" value="InterPro"/>
</dbReference>
<reference evidence="7 8" key="1">
    <citation type="submission" date="2012-08" db="EMBL/GenBank/DDBJ databases">
        <title>Whole genome shotgun sequence of Gordonia rhizosphera NBRC 16068.</title>
        <authorList>
            <person name="Takarada H."/>
            <person name="Isaki S."/>
            <person name="Hosoyama A."/>
            <person name="Tsuchikane K."/>
            <person name="Katsumata H."/>
            <person name="Baba S."/>
            <person name="Ohji S."/>
            <person name="Yamazaki S."/>
            <person name="Fujita N."/>
        </authorList>
    </citation>
    <scope>NUCLEOTIDE SEQUENCE [LARGE SCALE GENOMIC DNA]</scope>
    <source>
        <strain evidence="7 8">NBRC 16068</strain>
    </source>
</reference>
<keyword evidence="3" id="KW-0520">NAD</keyword>
<dbReference type="Gene3D" id="1.10.1040.10">
    <property type="entry name" value="N-(1-d-carboxylethyl)-l-norvaline Dehydrogenase, domain 2"/>
    <property type="match status" value="1"/>
</dbReference>
<dbReference type="RefSeq" id="WP_006331813.1">
    <property type="nucleotide sequence ID" value="NZ_BAHC01000069.1"/>
</dbReference>
<name>K6WSX3_9ACTN</name>
<dbReference type="InterPro" id="IPR006115">
    <property type="entry name" value="6PGDH_NADP-bd"/>
</dbReference>
<dbReference type="Gene3D" id="3.40.50.720">
    <property type="entry name" value="NAD(P)-binding Rossmann-like Domain"/>
    <property type="match status" value="1"/>
</dbReference>
<dbReference type="Pfam" id="PF03446">
    <property type="entry name" value="NAD_binding_2"/>
    <property type="match status" value="1"/>
</dbReference>
<dbReference type="eggNOG" id="COG2084">
    <property type="taxonomic scope" value="Bacteria"/>
</dbReference>
<dbReference type="InterPro" id="IPR029154">
    <property type="entry name" value="HIBADH-like_NADP-bd"/>
</dbReference>
<dbReference type="InterPro" id="IPR036291">
    <property type="entry name" value="NAD(P)-bd_dom_sf"/>
</dbReference>
<organism evidence="7 8">
    <name type="scientific">Gordonia rhizosphera NBRC 16068</name>
    <dbReference type="NCBI Taxonomy" id="1108045"/>
    <lineage>
        <taxon>Bacteria</taxon>
        <taxon>Bacillati</taxon>
        <taxon>Actinomycetota</taxon>
        <taxon>Actinomycetes</taxon>
        <taxon>Mycobacteriales</taxon>
        <taxon>Gordoniaceae</taxon>
        <taxon>Gordonia</taxon>
    </lineage>
</organism>
<evidence type="ECO:0000259" key="5">
    <source>
        <dbReference type="Pfam" id="PF03446"/>
    </source>
</evidence>
<dbReference type="SUPFAM" id="SSF51735">
    <property type="entry name" value="NAD(P)-binding Rossmann-fold domains"/>
    <property type="match status" value="1"/>
</dbReference>
<feature type="domain" description="6-phosphogluconate dehydrogenase NADP-binding" evidence="5">
    <location>
        <begin position="4"/>
        <end position="162"/>
    </location>
</feature>
<protein>
    <submittedName>
        <fullName evidence="7">Putative oxidoreductase</fullName>
    </submittedName>
</protein>
<keyword evidence="2" id="KW-0560">Oxidoreductase</keyword>
<dbReference type="STRING" id="1108045.GORHZ_069_00380"/>
<dbReference type="EMBL" id="BAHC01000069">
    <property type="protein sequence ID" value="GAB89659.1"/>
    <property type="molecule type" value="Genomic_DNA"/>
</dbReference>